<proteinExistence type="predicted"/>
<dbReference type="Gene3D" id="3.40.190.10">
    <property type="entry name" value="Periplasmic binding protein-like II"/>
    <property type="match status" value="1"/>
</dbReference>
<dbReference type="PANTHER" id="PTHR43649">
    <property type="entry name" value="ARABINOSE-BINDING PROTEIN-RELATED"/>
    <property type="match status" value="1"/>
</dbReference>
<name>A0A1H1VPL3_9ACTN</name>
<dbReference type="PANTHER" id="PTHR43649:SF12">
    <property type="entry name" value="DIACETYLCHITOBIOSE BINDING PROTEIN DASA"/>
    <property type="match status" value="1"/>
</dbReference>
<protein>
    <submittedName>
        <fullName evidence="1">Multiple sugar transport system substrate-binding protein</fullName>
    </submittedName>
</protein>
<gene>
    <name evidence="1" type="ORF">SAMN04489812_3304</name>
</gene>
<sequence>MKATSASVRGGLSRRTMLGIGGGTALAGLVGCQTTKKPAASSSVAVEPAVVEAAKKYKGTKLGMLAQKQYADSANTAFTNALSAFSKATGTTVTSSTIEGDTGDLVAKTDAAIKAGNARDMAFVDDGRFLAQFHELGDLEDVTDIVDELKKTYGEPAQEAQLNCVFDGKWYGIPYYFIGQGYFGRKDWFAEKGIETKDYYTYEELRDICLEISDPSKKRFGWGMTVNRSGDANGMIESVINAYGGAMTDNTGRKVELDSPETVEAVNFLAEIFTKDKYKKMLPPGIESWTDSSNNENWLAGIIGVINNQFSVYADSKATKNPVYDATHAFIGCTGPATEKPLSAGASNALVIFKGAKNVELAKVLAGYLMHGSPLLGIARDSTGLVLPAWEKVWDSDPFYTDGDPAFSVMRKMQEAPLPHKTTTGYTFPSVPSAGRQAANQSYVLTDMMQRILQGTSVKESVQQAQQQLIKLFEQQGLKQ</sequence>
<evidence type="ECO:0000313" key="2">
    <source>
        <dbReference type="Proteomes" id="UP000199103"/>
    </source>
</evidence>
<dbReference type="InterPro" id="IPR006311">
    <property type="entry name" value="TAT_signal"/>
</dbReference>
<dbReference type="PROSITE" id="PS51318">
    <property type="entry name" value="TAT"/>
    <property type="match status" value="1"/>
</dbReference>
<keyword evidence="2" id="KW-1185">Reference proteome</keyword>
<dbReference type="Proteomes" id="UP000199103">
    <property type="component" value="Chromosome I"/>
</dbReference>
<accession>A0A1H1VPL3</accession>
<dbReference type="RefSeq" id="WP_091526533.1">
    <property type="nucleotide sequence ID" value="NZ_LT629772.1"/>
</dbReference>
<dbReference type="PROSITE" id="PS51257">
    <property type="entry name" value="PROKAR_LIPOPROTEIN"/>
    <property type="match status" value="1"/>
</dbReference>
<dbReference type="STRING" id="630515.SAMN04489812_3304"/>
<dbReference type="Pfam" id="PF01547">
    <property type="entry name" value="SBP_bac_1"/>
    <property type="match status" value="1"/>
</dbReference>
<reference evidence="1 2" key="1">
    <citation type="submission" date="2016-10" db="EMBL/GenBank/DDBJ databases">
        <authorList>
            <person name="de Groot N.N."/>
        </authorList>
    </citation>
    <scope>NUCLEOTIDE SEQUENCE [LARGE SCALE GENOMIC DNA]</scope>
    <source>
        <strain evidence="1 2">DSM 21800</strain>
    </source>
</reference>
<dbReference type="EMBL" id="LT629772">
    <property type="protein sequence ID" value="SDS86868.1"/>
    <property type="molecule type" value="Genomic_DNA"/>
</dbReference>
<evidence type="ECO:0000313" key="1">
    <source>
        <dbReference type="EMBL" id="SDS86868.1"/>
    </source>
</evidence>
<keyword evidence="1" id="KW-0762">Sugar transport</keyword>
<keyword evidence="1" id="KW-0813">Transport</keyword>
<dbReference type="InterPro" id="IPR050490">
    <property type="entry name" value="Bact_solute-bd_prot1"/>
</dbReference>
<organism evidence="1 2">
    <name type="scientific">Microlunatus soli</name>
    <dbReference type="NCBI Taxonomy" id="630515"/>
    <lineage>
        <taxon>Bacteria</taxon>
        <taxon>Bacillati</taxon>
        <taxon>Actinomycetota</taxon>
        <taxon>Actinomycetes</taxon>
        <taxon>Propionibacteriales</taxon>
        <taxon>Propionibacteriaceae</taxon>
        <taxon>Microlunatus</taxon>
    </lineage>
</organism>
<dbReference type="SUPFAM" id="SSF53850">
    <property type="entry name" value="Periplasmic binding protein-like II"/>
    <property type="match status" value="1"/>
</dbReference>
<dbReference type="OrthoDB" id="2510110at2"/>
<dbReference type="InterPro" id="IPR006059">
    <property type="entry name" value="SBP"/>
</dbReference>
<dbReference type="AlphaFoldDB" id="A0A1H1VPL3"/>